<proteinExistence type="predicted"/>
<dbReference type="Pfam" id="PF13102">
    <property type="entry name" value="Phage_int_SAM_5"/>
    <property type="match status" value="1"/>
</dbReference>
<sequence>MRITIDGRRTEIAVKSECEPARWNPSSGRASGNKEEIRKLNTYLDILQGKVYDIYRELVSKGVEVTSEQIKAELSGAKQDKRMIIQLFQEHNDRLSALVGSEFSHNTHKRYVTSMTHTREFIRWRYQLEDIEITRLDFQFIEDYEFWLKSQRKCNHNTTMKYLANFKKIVLSCVKRGWLLKDPFESFKMGKHEVDREVLTEAELNKVVVKKMPTSRLDQVRDIFVLLLHGSFICGCPQAQTKRSNCRNGQ</sequence>
<feature type="domain" description="Arm DNA-binding" evidence="3">
    <location>
        <begin position="2"/>
        <end position="71"/>
    </location>
</feature>
<dbReference type="InterPro" id="IPR025269">
    <property type="entry name" value="SAM-like_dom"/>
</dbReference>
<gene>
    <name evidence="4" type="ORF">GCM10007423_39430</name>
</gene>
<dbReference type="Pfam" id="PF17293">
    <property type="entry name" value="Arm-DNA-bind_5"/>
    <property type="match status" value="1"/>
</dbReference>
<name>A0ABQ1YXP5_9BACT</name>
<comment type="caution">
    <text evidence="4">The sequence shown here is derived from an EMBL/GenBank/DDBJ whole genome shotgun (WGS) entry which is preliminary data.</text>
</comment>
<evidence type="ECO:0008006" key="6">
    <source>
        <dbReference type="Google" id="ProtNLM"/>
    </source>
</evidence>
<reference evidence="5" key="1">
    <citation type="journal article" date="2019" name="Int. J. Syst. Evol. Microbiol.">
        <title>The Global Catalogue of Microorganisms (GCM) 10K type strain sequencing project: providing services to taxonomists for standard genome sequencing and annotation.</title>
        <authorList>
            <consortium name="The Broad Institute Genomics Platform"/>
            <consortium name="The Broad Institute Genome Sequencing Center for Infectious Disease"/>
            <person name="Wu L."/>
            <person name="Ma J."/>
        </authorList>
    </citation>
    <scope>NUCLEOTIDE SEQUENCE [LARGE SCALE GENOMIC DNA]</scope>
    <source>
        <strain evidence="5">CGMCC 1.15288</strain>
    </source>
</reference>
<evidence type="ECO:0000259" key="3">
    <source>
        <dbReference type="Pfam" id="PF17293"/>
    </source>
</evidence>
<evidence type="ECO:0000313" key="4">
    <source>
        <dbReference type="EMBL" id="GGH42658.1"/>
    </source>
</evidence>
<dbReference type="SUPFAM" id="SSF56349">
    <property type="entry name" value="DNA breaking-rejoining enzymes"/>
    <property type="match status" value="1"/>
</dbReference>
<evidence type="ECO:0000259" key="2">
    <source>
        <dbReference type="Pfam" id="PF13102"/>
    </source>
</evidence>
<keyword evidence="1" id="KW-0238">DNA-binding</keyword>
<dbReference type="EMBL" id="BMIA01000003">
    <property type="protein sequence ID" value="GGH42658.1"/>
    <property type="molecule type" value="Genomic_DNA"/>
</dbReference>
<evidence type="ECO:0000313" key="5">
    <source>
        <dbReference type="Proteomes" id="UP000600214"/>
    </source>
</evidence>
<evidence type="ECO:0000256" key="1">
    <source>
        <dbReference type="ARBA" id="ARBA00023125"/>
    </source>
</evidence>
<accession>A0ABQ1YXP5</accession>
<protein>
    <recommendedName>
        <fullName evidence="6">Phage integrase SAM-like domain-containing protein</fullName>
    </recommendedName>
</protein>
<organism evidence="4 5">
    <name type="scientific">Dyadobacter endophyticus</name>
    <dbReference type="NCBI Taxonomy" id="1749036"/>
    <lineage>
        <taxon>Bacteria</taxon>
        <taxon>Pseudomonadati</taxon>
        <taxon>Bacteroidota</taxon>
        <taxon>Cytophagia</taxon>
        <taxon>Cytophagales</taxon>
        <taxon>Spirosomataceae</taxon>
        <taxon>Dyadobacter</taxon>
    </lineage>
</organism>
<feature type="domain" description="Phage integrase SAM-like" evidence="2">
    <location>
        <begin position="85"/>
        <end position="188"/>
    </location>
</feature>
<dbReference type="InterPro" id="IPR011010">
    <property type="entry name" value="DNA_brk_join_enz"/>
</dbReference>
<dbReference type="InterPro" id="IPR010998">
    <property type="entry name" value="Integrase_recombinase_N"/>
</dbReference>
<dbReference type="InterPro" id="IPR035386">
    <property type="entry name" value="Arm-DNA-bind_5"/>
</dbReference>
<dbReference type="Gene3D" id="1.10.150.130">
    <property type="match status" value="1"/>
</dbReference>
<dbReference type="Proteomes" id="UP000600214">
    <property type="component" value="Unassembled WGS sequence"/>
</dbReference>
<keyword evidence="5" id="KW-1185">Reference proteome</keyword>